<evidence type="ECO:0000313" key="2">
    <source>
        <dbReference type="Proteomes" id="UP001515500"/>
    </source>
</evidence>
<reference evidence="3" key="1">
    <citation type="submission" date="2025-08" db="UniProtKB">
        <authorList>
            <consortium name="RefSeq"/>
        </authorList>
    </citation>
    <scope>IDENTIFICATION</scope>
</reference>
<keyword evidence="2" id="KW-1185">Reference proteome</keyword>
<dbReference type="GeneID" id="120277956"/>
<dbReference type="Proteomes" id="UP001515500">
    <property type="component" value="Chromosome 15"/>
</dbReference>
<proteinExistence type="predicted"/>
<feature type="region of interest" description="Disordered" evidence="1">
    <location>
        <begin position="110"/>
        <end position="132"/>
    </location>
</feature>
<evidence type="ECO:0000313" key="3">
    <source>
        <dbReference type="RefSeq" id="XP_039140770.1"/>
    </source>
</evidence>
<evidence type="ECO:0000256" key="1">
    <source>
        <dbReference type="SAM" id="MobiDB-lite"/>
    </source>
</evidence>
<sequence>MSSAPMPSFKSSMGSKGSNLLCNDPAYLCSNDERAIALRSSWINRLHLQLPFDRALAPSRRSSSTAAAPHSPCTTTGSGFGHKRTISTDESRTTTSIPDLNSTFVRRYFNIFSRNPPPPPPPPPPSVAAAEDRLQGGECRVTGFGPFQVRTRKTFLQSVDVPRVGDHVQNGGFPFFRVSAAAGGGDEKSKLRSMAAEEDPDPTSRSFLQPRSARLSPFFQFPLPPPPAQKTIDKGKRILSPDRACSSSYNQGCLRPVCIENGRPPVPLPYLLSRDSVNEQRLLVDPWRASTSAQRPVRTKGGLYHETFDDTAQCWPHAKQNSHVLHHNSLQLHSERQNPVVLHEPEEPFLILEHGKI</sequence>
<accession>A0AB40CLQ9</accession>
<protein>
    <submittedName>
        <fullName evidence="3">Uncharacterized protein LOC120277956</fullName>
    </submittedName>
</protein>
<feature type="compositionally biased region" description="Low complexity" evidence="1">
    <location>
        <begin position="61"/>
        <end position="76"/>
    </location>
</feature>
<organism evidence="2 3">
    <name type="scientific">Dioscorea cayennensis subsp. rotundata</name>
    <name type="common">White Guinea yam</name>
    <name type="synonym">Dioscorea rotundata</name>
    <dbReference type="NCBI Taxonomy" id="55577"/>
    <lineage>
        <taxon>Eukaryota</taxon>
        <taxon>Viridiplantae</taxon>
        <taxon>Streptophyta</taxon>
        <taxon>Embryophyta</taxon>
        <taxon>Tracheophyta</taxon>
        <taxon>Spermatophyta</taxon>
        <taxon>Magnoliopsida</taxon>
        <taxon>Liliopsida</taxon>
        <taxon>Dioscoreales</taxon>
        <taxon>Dioscoreaceae</taxon>
        <taxon>Dioscorea</taxon>
    </lineage>
</organism>
<feature type="region of interest" description="Disordered" evidence="1">
    <location>
        <begin position="186"/>
        <end position="208"/>
    </location>
</feature>
<feature type="compositionally biased region" description="Pro residues" evidence="1">
    <location>
        <begin position="115"/>
        <end position="126"/>
    </location>
</feature>
<feature type="region of interest" description="Disordered" evidence="1">
    <location>
        <begin position="61"/>
        <end position="97"/>
    </location>
</feature>
<dbReference type="AlphaFoldDB" id="A0AB40CLQ9"/>
<dbReference type="RefSeq" id="XP_039140770.1">
    <property type="nucleotide sequence ID" value="XM_039284836.1"/>
</dbReference>
<name>A0AB40CLQ9_DIOCR</name>
<gene>
    <name evidence="3" type="primary">LOC120277956</name>
</gene>